<evidence type="ECO:0000313" key="5">
    <source>
        <dbReference type="Proteomes" id="UP000502041"/>
    </source>
</evidence>
<keyword evidence="3 4" id="KW-0560">Oxidoreductase</keyword>
<protein>
    <submittedName>
        <fullName evidence="4">Precorrin-6A reductase</fullName>
        <ecNumber evidence="4">1.3.1.54</ecNumber>
    </submittedName>
</protein>
<dbReference type="GO" id="GO:0016994">
    <property type="term" value="F:precorrin-6A reductase activity"/>
    <property type="evidence" value="ECO:0007669"/>
    <property type="project" value="UniProtKB-EC"/>
</dbReference>
<dbReference type="KEGG" id="pvac:HC248_02552"/>
<dbReference type="PANTHER" id="PTHR36925:SF1">
    <property type="entry name" value="COBALT-PRECORRIN-6A REDUCTASE"/>
    <property type="match status" value="1"/>
</dbReference>
<keyword evidence="5" id="KW-1185">Reference proteome</keyword>
<proteinExistence type="predicted"/>
<dbReference type="PANTHER" id="PTHR36925">
    <property type="entry name" value="COBALT-PRECORRIN-6A REDUCTASE"/>
    <property type="match status" value="1"/>
</dbReference>
<dbReference type="PROSITE" id="PS51014">
    <property type="entry name" value="COBK_CBIJ"/>
    <property type="match status" value="1"/>
</dbReference>
<reference evidence="4 5" key="1">
    <citation type="submission" date="2020-04" db="EMBL/GenBank/DDBJ databases">
        <title>Complete genome of a Psychrophilic, Marine, Gas Vacuolate Bacterium Polaromonas vacuolata KCTC 22033T.</title>
        <authorList>
            <person name="Hwang K."/>
            <person name="Kim K.M."/>
        </authorList>
    </citation>
    <scope>NUCLEOTIDE SEQUENCE [LARGE SCALE GENOMIC DNA]</scope>
    <source>
        <strain evidence="4 5">KCTC 22033</strain>
    </source>
</reference>
<evidence type="ECO:0000256" key="2">
    <source>
        <dbReference type="ARBA" id="ARBA00022573"/>
    </source>
</evidence>
<dbReference type="EMBL" id="CP051461">
    <property type="protein sequence ID" value="QJC57231.1"/>
    <property type="molecule type" value="Genomic_DNA"/>
</dbReference>
<organism evidence="4 5">
    <name type="scientific">Polaromonas vacuolata</name>
    <dbReference type="NCBI Taxonomy" id="37448"/>
    <lineage>
        <taxon>Bacteria</taxon>
        <taxon>Pseudomonadati</taxon>
        <taxon>Pseudomonadota</taxon>
        <taxon>Betaproteobacteria</taxon>
        <taxon>Burkholderiales</taxon>
        <taxon>Comamonadaceae</taxon>
        <taxon>Polaromonas</taxon>
    </lineage>
</organism>
<evidence type="ECO:0000256" key="1">
    <source>
        <dbReference type="ARBA" id="ARBA00004953"/>
    </source>
</evidence>
<evidence type="ECO:0000256" key="3">
    <source>
        <dbReference type="ARBA" id="ARBA00023002"/>
    </source>
</evidence>
<dbReference type="GO" id="GO:0009236">
    <property type="term" value="P:cobalamin biosynthetic process"/>
    <property type="evidence" value="ECO:0007669"/>
    <property type="project" value="UniProtKB-UniPathway"/>
</dbReference>
<accession>A0A6H2HBH3</accession>
<dbReference type="Proteomes" id="UP000502041">
    <property type="component" value="Chromosome"/>
</dbReference>
<dbReference type="AlphaFoldDB" id="A0A6H2HBH3"/>
<gene>
    <name evidence="4" type="primary">cobK</name>
    <name evidence="4" type="ORF">HC248_02552</name>
</gene>
<dbReference type="InterPro" id="IPR003723">
    <property type="entry name" value="Precorrin-6x_reduct"/>
</dbReference>
<evidence type="ECO:0000313" key="4">
    <source>
        <dbReference type="EMBL" id="QJC57231.1"/>
    </source>
</evidence>
<dbReference type="EC" id="1.3.1.54" evidence="4"/>
<sequence>MLGGTTEASELAQALANAHIDAIFSYAGRTLSPVAQPLPTRVGGFGGVAGLQAWLQANCITHVIDATHPFAAQMSANAVQACTAAGVPLLAFERAAWQAQAGDNWQYVADIEAAVAALPAEPARVFLAIGKQHLLPFARCPEHAYLLRLVDAPLDLPLRSAQVVIARGPFTVDGDVALLQAHGITHVVAKNAGGSGAQAKLEAARALGLRVILINRPSLPARNTATTTAQVIAWLAQHQAVTGSTERGV</sequence>
<comment type="pathway">
    <text evidence="1">Cofactor biosynthesis; adenosylcobalamin biosynthesis.</text>
</comment>
<dbReference type="NCBIfam" id="TIGR00715">
    <property type="entry name" value="precor6x_red"/>
    <property type="match status" value="1"/>
</dbReference>
<keyword evidence="2" id="KW-0169">Cobalamin biosynthesis</keyword>
<dbReference type="NCBIfam" id="NF005968">
    <property type="entry name" value="PRK08057.1-2"/>
    <property type="match status" value="1"/>
</dbReference>
<name>A0A6H2HBH3_9BURK</name>
<dbReference type="UniPathway" id="UPA00148"/>
<dbReference type="Pfam" id="PF02571">
    <property type="entry name" value="CbiJ"/>
    <property type="match status" value="1"/>
</dbReference>